<dbReference type="PANTHER" id="PTHR43761">
    <property type="entry name" value="D-ISOMER SPECIFIC 2-HYDROXYACID DEHYDROGENASE FAMILY PROTEIN (AFU_ORTHOLOGUE AFUA_1G13630)"/>
    <property type="match status" value="1"/>
</dbReference>
<dbReference type="InterPro" id="IPR036291">
    <property type="entry name" value="NAD(P)-bd_dom_sf"/>
</dbReference>
<dbReference type="InterPro" id="IPR029753">
    <property type="entry name" value="D-isomer_DH_CS"/>
</dbReference>
<dbReference type="OrthoDB" id="298012at2759"/>
<proteinExistence type="inferred from homology"/>
<comment type="caution">
    <text evidence="5">The sequence shown here is derived from an EMBL/GenBank/DDBJ whole genome shotgun (WGS) entry which is preliminary data.</text>
</comment>
<dbReference type="GO" id="GO:0016616">
    <property type="term" value="F:oxidoreductase activity, acting on the CH-OH group of donors, NAD or NADP as acceptor"/>
    <property type="evidence" value="ECO:0007669"/>
    <property type="project" value="InterPro"/>
</dbReference>
<dbReference type="InterPro" id="IPR006140">
    <property type="entry name" value="D-isomer_DH_NAD-bd"/>
</dbReference>
<keyword evidence="3" id="KW-0520">NAD</keyword>
<evidence type="ECO:0000256" key="3">
    <source>
        <dbReference type="ARBA" id="ARBA00023027"/>
    </source>
</evidence>
<dbReference type="SUPFAM" id="SSF52283">
    <property type="entry name" value="Formate/glycerate dehydrogenase catalytic domain-like"/>
    <property type="match status" value="1"/>
</dbReference>
<dbReference type="PROSITE" id="PS00065">
    <property type="entry name" value="D_2_HYDROXYACID_DH_1"/>
    <property type="match status" value="1"/>
</dbReference>
<evidence type="ECO:0000313" key="5">
    <source>
        <dbReference type="EMBL" id="KAF4466554.1"/>
    </source>
</evidence>
<dbReference type="InterPro" id="IPR050418">
    <property type="entry name" value="D-iso_2-hydroxyacid_DH_PdxB"/>
</dbReference>
<dbReference type="PANTHER" id="PTHR43761:SF1">
    <property type="entry name" value="D-ISOMER SPECIFIC 2-HYDROXYACID DEHYDROGENASE CATALYTIC DOMAIN-CONTAINING PROTEIN-RELATED"/>
    <property type="match status" value="1"/>
</dbReference>
<evidence type="ECO:0000256" key="2">
    <source>
        <dbReference type="ARBA" id="ARBA00023002"/>
    </source>
</evidence>
<keyword evidence="6" id="KW-1185">Reference proteome</keyword>
<organism evidence="5 6">
    <name type="scientific">Fusarium albosuccineum</name>
    <dbReference type="NCBI Taxonomy" id="1237068"/>
    <lineage>
        <taxon>Eukaryota</taxon>
        <taxon>Fungi</taxon>
        <taxon>Dikarya</taxon>
        <taxon>Ascomycota</taxon>
        <taxon>Pezizomycotina</taxon>
        <taxon>Sordariomycetes</taxon>
        <taxon>Hypocreomycetidae</taxon>
        <taxon>Hypocreales</taxon>
        <taxon>Nectriaceae</taxon>
        <taxon>Fusarium</taxon>
        <taxon>Fusarium decemcellulare species complex</taxon>
    </lineage>
</organism>
<name>A0A8H4LFH0_9HYPO</name>
<dbReference type="EMBL" id="JAADYS010000858">
    <property type="protein sequence ID" value="KAF4466554.1"/>
    <property type="molecule type" value="Genomic_DNA"/>
</dbReference>
<reference evidence="5 6" key="1">
    <citation type="submission" date="2020-01" db="EMBL/GenBank/DDBJ databases">
        <title>Identification and distribution of gene clusters putatively required for synthesis of sphingolipid metabolism inhibitors in phylogenetically diverse species of the filamentous fungus Fusarium.</title>
        <authorList>
            <person name="Kim H.-S."/>
            <person name="Busman M."/>
            <person name="Brown D.W."/>
            <person name="Divon H."/>
            <person name="Uhlig S."/>
            <person name="Proctor R.H."/>
        </authorList>
    </citation>
    <scope>NUCLEOTIDE SEQUENCE [LARGE SCALE GENOMIC DNA]</scope>
    <source>
        <strain evidence="5 6">NRRL 20459</strain>
    </source>
</reference>
<dbReference type="PROSITE" id="PS00671">
    <property type="entry name" value="D_2_HYDROXYACID_DH_3"/>
    <property type="match status" value="1"/>
</dbReference>
<protein>
    <submittedName>
        <fullName evidence="5">D-3-phosphoglycerate dehydrogenase</fullName>
    </submittedName>
</protein>
<dbReference type="Pfam" id="PF02826">
    <property type="entry name" value="2-Hacid_dh_C"/>
    <property type="match status" value="1"/>
</dbReference>
<dbReference type="InterPro" id="IPR029752">
    <property type="entry name" value="D-isomer_DH_CS1"/>
</dbReference>
<dbReference type="Gene3D" id="3.40.50.720">
    <property type="entry name" value="NAD(P)-binding Rossmann-like Domain"/>
    <property type="match status" value="2"/>
</dbReference>
<comment type="similarity">
    <text evidence="1">Belongs to the D-isomer specific 2-hydroxyacid dehydrogenase family.</text>
</comment>
<accession>A0A8H4LFH0</accession>
<keyword evidence="2" id="KW-0560">Oxidoreductase</keyword>
<evidence type="ECO:0000259" key="4">
    <source>
        <dbReference type="Pfam" id="PF02826"/>
    </source>
</evidence>
<sequence>MAPYLNNTDGGNTVSSRPKPKLYILSEFHPQAVKYAESLFDCVHHHDPEAENWRSNATAILVKDYYITEKDLNAAQQLRVIGKQGVGLDKIDVEACHRHGVKICNSPGINASAVAEMTVCLAFSVAREVPQLVLRQRIDGEPVRKETVAGLLLSNRTIGIIGMGHIGQAVARMFHGGFQAPIVAYDPFYPKEGGPWESIPHRRVSRLDDLLHTADIITVHVPLTSGTKDLISLPQLKKMKRTAILLNTARGGIVNEDDLAQALEEGYIWGAGFDCHVQEPPTLDMYRRLWSCKRFVGTPLVPMALIIILEEACLNRKVLNGKWTAKSG</sequence>
<dbReference type="GO" id="GO:0051287">
    <property type="term" value="F:NAD binding"/>
    <property type="evidence" value="ECO:0007669"/>
    <property type="project" value="InterPro"/>
</dbReference>
<dbReference type="SUPFAM" id="SSF51735">
    <property type="entry name" value="NAD(P)-binding Rossmann-fold domains"/>
    <property type="match status" value="1"/>
</dbReference>
<feature type="domain" description="D-isomer specific 2-hydroxyacid dehydrogenase NAD-binding" evidence="4">
    <location>
        <begin position="121"/>
        <end position="299"/>
    </location>
</feature>
<evidence type="ECO:0000256" key="1">
    <source>
        <dbReference type="ARBA" id="ARBA00005854"/>
    </source>
</evidence>
<dbReference type="AlphaFoldDB" id="A0A8H4LFH0"/>
<dbReference type="Proteomes" id="UP000554235">
    <property type="component" value="Unassembled WGS sequence"/>
</dbReference>
<dbReference type="PROSITE" id="PS00670">
    <property type="entry name" value="D_2_HYDROXYACID_DH_2"/>
    <property type="match status" value="1"/>
</dbReference>
<gene>
    <name evidence="5" type="ORF">FALBO_6580</name>
</gene>
<evidence type="ECO:0000313" key="6">
    <source>
        <dbReference type="Proteomes" id="UP000554235"/>
    </source>
</evidence>